<name>C7M036_ACIFD</name>
<dbReference type="Pfam" id="PF06841">
    <property type="entry name" value="Phage_T4_gp19"/>
    <property type="match status" value="1"/>
</dbReference>
<proteinExistence type="predicted"/>
<dbReference type="eggNOG" id="ENOG5032T2H">
    <property type="taxonomic scope" value="Bacteria"/>
</dbReference>
<gene>
    <name evidence="1" type="ordered locus">Afer_1420</name>
</gene>
<dbReference type="PANTHER" id="PTHR38009:SF1">
    <property type="entry name" value="CONSERVED HYPOTHETICAL PHAGE TAIL PROTEIN"/>
    <property type="match status" value="1"/>
</dbReference>
<dbReference type="GO" id="GO:0005198">
    <property type="term" value="F:structural molecule activity"/>
    <property type="evidence" value="ECO:0007669"/>
    <property type="project" value="InterPro"/>
</dbReference>
<organism evidence="1 2">
    <name type="scientific">Acidimicrobium ferrooxidans (strain DSM 10331 / JCM 15462 / NBRC 103882 / ICP)</name>
    <dbReference type="NCBI Taxonomy" id="525909"/>
    <lineage>
        <taxon>Bacteria</taxon>
        <taxon>Bacillati</taxon>
        <taxon>Actinomycetota</taxon>
        <taxon>Acidimicrobiia</taxon>
        <taxon>Acidimicrobiales</taxon>
        <taxon>Acidimicrobiaceae</taxon>
        <taxon>Acidimicrobium</taxon>
    </lineage>
</organism>
<dbReference type="HOGENOM" id="CLU_101335_0_0_11"/>
<dbReference type="Proteomes" id="UP000000771">
    <property type="component" value="Chromosome"/>
</dbReference>
<sequence length="158" mass="17209">MTTQSGFDGHIPDSSSFLLEVDGTEIGMFAEVSGLEMTVEVAEFAEGGQNGFTHKFPGQIHWPNIVLRRGICRSDALFDWVRRSSGPAFAANQNKLQRSTAAITLIASDGRRLRSWEITGAFAVRWVGPKLAVDAHGIPAMEEIEVAHQGFTSKTFAS</sequence>
<dbReference type="RefSeq" id="WP_015798827.1">
    <property type="nucleotide sequence ID" value="NC_013124.1"/>
</dbReference>
<dbReference type="KEGG" id="afo:Afer_1420"/>
<protein>
    <recommendedName>
        <fullName evidence="3">Phage tail protein</fullName>
    </recommendedName>
</protein>
<accession>C7M036</accession>
<dbReference type="AlphaFoldDB" id="C7M036"/>
<dbReference type="STRING" id="525909.Afer_1420"/>
<reference evidence="1 2" key="1">
    <citation type="journal article" date="2009" name="Stand. Genomic Sci.">
        <title>Complete genome sequence of Acidimicrobium ferrooxidans type strain (ICP).</title>
        <authorList>
            <person name="Clum A."/>
            <person name="Nolan M."/>
            <person name="Lang E."/>
            <person name="Glavina Del Rio T."/>
            <person name="Tice H."/>
            <person name="Copeland A."/>
            <person name="Cheng J.F."/>
            <person name="Lucas S."/>
            <person name="Chen F."/>
            <person name="Bruce D."/>
            <person name="Goodwin L."/>
            <person name="Pitluck S."/>
            <person name="Ivanova N."/>
            <person name="Mavrommatis K."/>
            <person name="Mikhailova N."/>
            <person name="Pati A."/>
            <person name="Chen A."/>
            <person name="Palaniappan K."/>
            <person name="Goker M."/>
            <person name="Spring S."/>
            <person name="Land M."/>
            <person name="Hauser L."/>
            <person name="Chang Y.J."/>
            <person name="Jeffries C.C."/>
            <person name="Chain P."/>
            <person name="Bristow J."/>
            <person name="Eisen J.A."/>
            <person name="Markowitz V."/>
            <person name="Hugenholtz P."/>
            <person name="Kyrpides N.C."/>
            <person name="Klenk H.P."/>
            <person name="Lapidus A."/>
        </authorList>
    </citation>
    <scope>NUCLEOTIDE SEQUENCE [LARGE SCALE GENOMIC DNA]</scope>
    <source>
        <strain evidence="2">DSM 10331 / JCM 15462 / NBRC 103882 / ICP</strain>
    </source>
</reference>
<dbReference type="PANTHER" id="PTHR38009">
    <property type="entry name" value="CONSERVED HYPOTHETICAL PHAGE TAIL PROTEIN"/>
    <property type="match status" value="1"/>
</dbReference>
<dbReference type="NCBIfam" id="TIGR02241">
    <property type="entry name" value="conserved hypothetical phage tail region protein"/>
    <property type="match status" value="1"/>
</dbReference>
<evidence type="ECO:0000313" key="1">
    <source>
        <dbReference type="EMBL" id="ACU54344.1"/>
    </source>
</evidence>
<dbReference type="InterPro" id="IPR010667">
    <property type="entry name" value="Phage_T4_Gp19"/>
</dbReference>
<dbReference type="EMBL" id="CP001631">
    <property type="protein sequence ID" value="ACU54344.1"/>
    <property type="molecule type" value="Genomic_DNA"/>
</dbReference>
<dbReference type="InterPro" id="IPR011747">
    <property type="entry name" value="CHP02241"/>
</dbReference>
<keyword evidence="2" id="KW-1185">Reference proteome</keyword>
<evidence type="ECO:0000313" key="2">
    <source>
        <dbReference type="Proteomes" id="UP000000771"/>
    </source>
</evidence>
<evidence type="ECO:0008006" key="3">
    <source>
        <dbReference type="Google" id="ProtNLM"/>
    </source>
</evidence>